<dbReference type="EMBL" id="JALLPJ020000600">
    <property type="protein sequence ID" value="KAL3787675.1"/>
    <property type="molecule type" value="Genomic_DNA"/>
</dbReference>
<keyword evidence="3 7" id="KW-0812">Transmembrane</keyword>
<feature type="compositionally biased region" description="Polar residues" evidence="6">
    <location>
        <begin position="69"/>
        <end position="93"/>
    </location>
</feature>
<evidence type="ECO:0000256" key="1">
    <source>
        <dbReference type="ARBA" id="ARBA00004651"/>
    </source>
</evidence>
<feature type="domain" description="MgtC/SapB/SrpB/YhiD N-terminal" evidence="8">
    <location>
        <begin position="313"/>
        <end position="452"/>
    </location>
</feature>
<keyword evidence="10" id="KW-1185">Reference proteome</keyword>
<dbReference type="InterPro" id="IPR049177">
    <property type="entry name" value="MgtC_SapB_SrpB_YhiD_N"/>
</dbReference>
<dbReference type="GO" id="GO:0005886">
    <property type="term" value="C:plasma membrane"/>
    <property type="evidence" value="ECO:0007669"/>
    <property type="project" value="UniProtKB-SubCell"/>
</dbReference>
<comment type="subcellular location">
    <subcellularLocation>
        <location evidence="1">Cell membrane</location>
        <topology evidence="1">Multi-pass membrane protein</topology>
    </subcellularLocation>
</comment>
<organism evidence="9 10">
    <name type="scientific">Cyclotella atomus</name>
    <dbReference type="NCBI Taxonomy" id="382360"/>
    <lineage>
        <taxon>Eukaryota</taxon>
        <taxon>Sar</taxon>
        <taxon>Stramenopiles</taxon>
        <taxon>Ochrophyta</taxon>
        <taxon>Bacillariophyta</taxon>
        <taxon>Coscinodiscophyceae</taxon>
        <taxon>Thalassiosirophycidae</taxon>
        <taxon>Stephanodiscales</taxon>
        <taxon>Stephanodiscaceae</taxon>
        <taxon>Cyclotella</taxon>
    </lineage>
</organism>
<feature type="transmembrane region" description="Helical" evidence="7">
    <location>
        <begin position="176"/>
        <end position="207"/>
    </location>
</feature>
<evidence type="ECO:0000256" key="6">
    <source>
        <dbReference type="SAM" id="MobiDB-lite"/>
    </source>
</evidence>
<evidence type="ECO:0000256" key="4">
    <source>
        <dbReference type="ARBA" id="ARBA00022989"/>
    </source>
</evidence>
<evidence type="ECO:0000256" key="3">
    <source>
        <dbReference type="ARBA" id="ARBA00022692"/>
    </source>
</evidence>
<dbReference type="Pfam" id="PF02308">
    <property type="entry name" value="MgtC"/>
    <property type="match status" value="1"/>
</dbReference>
<dbReference type="PANTHER" id="PTHR33778:SF1">
    <property type="entry name" value="MAGNESIUM TRANSPORTER YHID-RELATED"/>
    <property type="match status" value="1"/>
</dbReference>
<feature type="region of interest" description="Disordered" evidence="6">
    <location>
        <begin position="460"/>
        <end position="484"/>
    </location>
</feature>
<dbReference type="InterPro" id="IPR003416">
    <property type="entry name" value="MgtC/SapB/SrpB/YhiD_fam"/>
</dbReference>
<accession>A0ABD3PHQ6</accession>
<keyword evidence="2" id="KW-1003">Cell membrane</keyword>
<gene>
    <name evidence="9" type="ORF">ACHAWO_000475</name>
</gene>
<name>A0ABD3PHQ6_9STRA</name>
<proteinExistence type="predicted"/>
<dbReference type="PRINTS" id="PR01837">
    <property type="entry name" value="MGTCSAPBPROT"/>
</dbReference>
<feature type="compositionally biased region" description="Polar residues" evidence="6">
    <location>
        <begin position="125"/>
        <end position="139"/>
    </location>
</feature>
<protein>
    <recommendedName>
        <fullName evidence="8">MgtC/SapB/SrpB/YhiD N-terminal domain-containing protein</fullName>
    </recommendedName>
</protein>
<sequence>MSKRRGNPPPLLLSIARKSPNANDESSDDDRAFLFPSNSSSFNLADDAEVINSSRTHRKGSKKNRKTKQYSARESFGSNASYTSEQQYPTPSSADGDDYSQAAGEISLHSVPSKDSIRSSSKSINTIHSGKSYNDCPSVNRSNRSNRSGKSVKRQLKAKRVEKRREWMKKHQRRRLVGSICLTVVYSLLFFYTMIITIGPLALHFWVDTTDWCPYYYDEAWTSTVHDAYFMGIDQTSIVRDDTIKALNFDMLQRTSNDIHQHYQQRNENDDEEEAGSKTYDNPDYDNSICRVTRIPSLFYLTLEECDLSRRMAASILFGGFIGYERRASDRPAGIRTMALVALGSCFFTLSSQLAFRDSPMTWDSSRTAFHRSAAIPSGVGFLGAGLIWKGSLSDGNGGEVHQVHVDIHPGITTAASVWLAAAVGVGAGGALYAVTAYSTALITIVLRFGPRLYFQNDSGFNEDDDESEQHDVDSADPSVNSAGREKLTMRTELTSLNAKRVELNDTSTKYGSTDAEVGLEIETMTSLEHKIDHQGSRAKIAHVTSNKGGPCKDNKFFSWLIKLIPFKVRQQPLNPYQEQINDGEIKRLITRKKTMKKSKSHTVLSFWNK</sequence>
<evidence type="ECO:0000259" key="8">
    <source>
        <dbReference type="Pfam" id="PF02308"/>
    </source>
</evidence>
<reference evidence="9 10" key="1">
    <citation type="submission" date="2024-10" db="EMBL/GenBank/DDBJ databases">
        <title>Updated reference genomes for cyclostephanoid diatoms.</title>
        <authorList>
            <person name="Roberts W.R."/>
            <person name="Alverson A.J."/>
        </authorList>
    </citation>
    <scope>NUCLEOTIDE SEQUENCE [LARGE SCALE GENOMIC DNA]</scope>
    <source>
        <strain evidence="9 10">AJA010-31</strain>
    </source>
</reference>
<evidence type="ECO:0000313" key="10">
    <source>
        <dbReference type="Proteomes" id="UP001530400"/>
    </source>
</evidence>
<feature type="compositionally biased region" description="Low complexity" evidence="6">
    <location>
        <begin position="110"/>
        <end position="124"/>
    </location>
</feature>
<feature type="compositionally biased region" description="Low complexity" evidence="6">
    <location>
        <begin position="33"/>
        <end position="44"/>
    </location>
</feature>
<dbReference type="Proteomes" id="UP001530400">
    <property type="component" value="Unassembled WGS sequence"/>
</dbReference>
<feature type="compositionally biased region" description="Basic residues" evidence="6">
    <location>
        <begin position="55"/>
        <end position="68"/>
    </location>
</feature>
<evidence type="ECO:0000256" key="5">
    <source>
        <dbReference type="ARBA" id="ARBA00023136"/>
    </source>
</evidence>
<feature type="region of interest" description="Disordered" evidence="6">
    <location>
        <begin position="262"/>
        <end position="282"/>
    </location>
</feature>
<feature type="region of interest" description="Disordered" evidence="6">
    <location>
        <begin position="1"/>
        <end position="156"/>
    </location>
</feature>
<keyword evidence="5 7" id="KW-0472">Membrane</keyword>
<dbReference type="AlphaFoldDB" id="A0ABD3PHQ6"/>
<dbReference type="PANTHER" id="PTHR33778">
    <property type="entry name" value="PROTEIN MGTC"/>
    <property type="match status" value="1"/>
</dbReference>
<evidence type="ECO:0000256" key="7">
    <source>
        <dbReference type="SAM" id="Phobius"/>
    </source>
</evidence>
<keyword evidence="4 7" id="KW-1133">Transmembrane helix</keyword>
<comment type="caution">
    <text evidence="9">The sequence shown here is derived from an EMBL/GenBank/DDBJ whole genome shotgun (WGS) entry which is preliminary data.</text>
</comment>
<evidence type="ECO:0000256" key="2">
    <source>
        <dbReference type="ARBA" id="ARBA00022475"/>
    </source>
</evidence>
<evidence type="ECO:0000313" key="9">
    <source>
        <dbReference type="EMBL" id="KAL3787675.1"/>
    </source>
</evidence>